<organism evidence="1 2">
    <name type="scientific">Trichoderma citrinoviride</name>
    <dbReference type="NCBI Taxonomy" id="58853"/>
    <lineage>
        <taxon>Eukaryota</taxon>
        <taxon>Fungi</taxon>
        <taxon>Dikarya</taxon>
        <taxon>Ascomycota</taxon>
        <taxon>Pezizomycotina</taxon>
        <taxon>Sordariomycetes</taxon>
        <taxon>Hypocreomycetidae</taxon>
        <taxon>Hypocreales</taxon>
        <taxon>Hypocreaceae</taxon>
        <taxon>Trichoderma</taxon>
    </lineage>
</organism>
<accession>A0A2T4B313</accession>
<protein>
    <submittedName>
        <fullName evidence="1">Uncharacterized protein</fullName>
    </submittedName>
</protein>
<dbReference type="RefSeq" id="XP_024747035.1">
    <property type="nucleotide sequence ID" value="XM_024893593.1"/>
</dbReference>
<evidence type="ECO:0000313" key="2">
    <source>
        <dbReference type="Proteomes" id="UP000241546"/>
    </source>
</evidence>
<reference evidence="2" key="1">
    <citation type="submission" date="2016-07" db="EMBL/GenBank/DDBJ databases">
        <title>Multiple horizontal gene transfer events from other fungi enriched the ability of initially mycotrophic Trichoderma (Ascomycota) to feed on dead plant biomass.</title>
        <authorList>
            <consortium name="DOE Joint Genome Institute"/>
            <person name="Atanasova L."/>
            <person name="Chenthamara K."/>
            <person name="Zhang J."/>
            <person name="Grujic M."/>
            <person name="Henrissat B."/>
            <person name="Kuo A."/>
            <person name="Aerts A."/>
            <person name="Salamov A."/>
            <person name="Lipzen A."/>
            <person name="Labutti K."/>
            <person name="Barry K."/>
            <person name="Miao Y."/>
            <person name="Rahimi M.J."/>
            <person name="Shen Q."/>
            <person name="Grigoriev I.V."/>
            <person name="Kubicek C.P."/>
            <person name="Druzhinina I.S."/>
        </authorList>
    </citation>
    <scope>NUCLEOTIDE SEQUENCE [LARGE SCALE GENOMIC DNA]</scope>
    <source>
        <strain evidence="2">TUCIM 6016</strain>
    </source>
</reference>
<proteinExistence type="predicted"/>
<dbReference type="OrthoDB" id="5424209at2759"/>
<sequence length="172" mass="19519">MHSAKAPSPEEAYLYYYDGIRPGKKKLIARTSTHVWDLSVNIEQQVLEESHPAVLDKMFAPPEDDDGDVLMDQILDATTSLRIRYMTVTHTGTKDVDWQTVLLIDVEAGTLSWEDGYRIAMQCKGLMQDCGLLDVEVEIREKVEDDDGAMARLWHAVALACQDDVDNIDFWE</sequence>
<evidence type="ECO:0000313" key="1">
    <source>
        <dbReference type="EMBL" id="PTB63715.1"/>
    </source>
</evidence>
<dbReference type="EMBL" id="KZ680218">
    <property type="protein sequence ID" value="PTB63715.1"/>
    <property type="molecule type" value="Genomic_DNA"/>
</dbReference>
<name>A0A2T4B313_9HYPO</name>
<dbReference type="Proteomes" id="UP000241546">
    <property type="component" value="Unassembled WGS sequence"/>
</dbReference>
<gene>
    <name evidence="1" type="ORF">BBK36DRAFT_1143429</name>
</gene>
<dbReference type="GeneID" id="36601711"/>
<keyword evidence="2" id="KW-1185">Reference proteome</keyword>
<dbReference type="AlphaFoldDB" id="A0A2T4B313"/>